<evidence type="ECO:0000259" key="6">
    <source>
        <dbReference type="PROSITE" id="PS50850"/>
    </source>
</evidence>
<name>A0A8S1QSP6_9CILI</name>
<feature type="transmembrane region" description="Helical" evidence="5">
    <location>
        <begin position="383"/>
        <end position="402"/>
    </location>
</feature>
<evidence type="ECO:0000256" key="2">
    <source>
        <dbReference type="ARBA" id="ARBA00022692"/>
    </source>
</evidence>
<dbReference type="GO" id="GO:0005351">
    <property type="term" value="F:carbohydrate:proton symporter activity"/>
    <property type="evidence" value="ECO:0007669"/>
    <property type="project" value="TreeGrafter"/>
</dbReference>
<feature type="transmembrane region" description="Helical" evidence="5">
    <location>
        <begin position="297"/>
        <end position="315"/>
    </location>
</feature>
<reference evidence="7" key="1">
    <citation type="submission" date="2021-01" db="EMBL/GenBank/DDBJ databases">
        <authorList>
            <consortium name="Genoscope - CEA"/>
            <person name="William W."/>
        </authorList>
    </citation>
    <scope>NUCLEOTIDE SEQUENCE</scope>
</reference>
<dbReference type="OrthoDB" id="6612291at2759"/>
<evidence type="ECO:0000313" key="8">
    <source>
        <dbReference type="Proteomes" id="UP000692954"/>
    </source>
</evidence>
<dbReference type="PROSITE" id="PS50850">
    <property type="entry name" value="MFS"/>
    <property type="match status" value="1"/>
</dbReference>
<sequence length="452" mass="50529">MYKSATLLKQLVANASLGFVYFGYSVGYLNPALQTVDLVFGITENVDYYNGLLSAILTIGAAVGVLIMPNLLQYFSRRQSLIILDCFGILGYGVQLVGVWKFLVIGRFIAGVVLGLNSALVPVYVNEFSPSELQGVLGSIMTMSGSFGLFISFTIGLWYKQTPTLDDQFWRVGFAFPLLICAYRTYNLIKYFNLDSPDYYMSKNDETNAIESIKFIYQEQYISDILKQTKQNKKQNASSTESYKDLFQGRLFRNLIRISLLACIGQLLGINAVIFYSTQIFNKITNNDVQKSNILNLFIPLLGILGAYLMGFVLNKMSRKNFFSLGALACVLVEFPLGYMTSLQEQPAILIVLFIFLFILLFCITIGPAFWVVLPEMVSPKGVCLATSVNWVATAIVGQFFPILVSSFSISACFYIFSFSGILGVIYLQYDFNTDSKNADTQQSTELIILNQ</sequence>
<feature type="transmembrane region" description="Helical" evidence="5">
    <location>
        <begin position="137"/>
        <end position="157"/>
    </location>
</feature>
<dbReference type="InterPro" id="IPR020846">
    <property type="entry name" value="MFS_dom"/>
</dbReference>
<protein>
    <recommendedName>
        <fullName evidence="6">Major facilitator superfamily (MFS) profile domain-containing protein</fullName>
    </recommendedName>
</protein>
<feature type="transmembrane region" description="Helical" evidence="5">
    <location>
        <begin position="12"/>
        <end position="29"/>
    </location>
</feature>
<keyword evidence="3 5" id="KW-1133">Transmembrane helix</keyword>
<dbReference type="AlphaFoldDB" id="A0A8S1QSP6"/>
<feature type="domain" description="Major facilitator superfamily (MFS) profile" evidence="6">
    <location>
        <begin position="11"/>
        <end position="436"/>
    </location>
</feature>
<dbReference type="GO" id="GO:0016020">
    <property type="term" value="C:membrane"/>
    <property type="evidence" value="ECO:0007669"/>
    <property type="project" value="UniProtKB-SubCell"/>
</dbReference>
<evidence type="ECO:0000256" key="4">
    <source>
        <dbReference type="ARBA" id="ARBA00023136"/>
    </source>
</evidence>
<feature type="transmembrane region" description="Helical" evidence="5">
    <location>
        <begin position="49"/>
        <end position="68"/>
    </location>
</feature>
<feature type="transmembrane region" description="Helical" evidence="5">
    <location>
        <begin position="348"/>
        <end position="371"/>
    </location>
</feature>
<feature type="transmembrane region" description="Helical" evidence="5">
    <location>
        <begin position="104"/>
        <end position="125"/>
    </location>
</feature>
<dbReference type="InterPro" id="IPR050360">
    <property type="entry name" value="MFS_Sugar_Transporters"/>
</dbReference>
<dbReference type="EMBL" id="CAJJDN010000118">
    <property type="protein sequence ID" value="CAD8118591.1"/>
    <property type="molecule type" value="Genomic_DNA"/>
</dbReference>
<feature type="transmembrane region" description="Helical" evidence="5">
    <location>
        <begin position="169"/>
        <end position="186"/>
    </location>
</feature>
<proteinExistence type="predicted"/>
<gene>
    <name evidence="7" type="ORF">PSON_ATCC_30995.1.T1180014</name>
</gene>
<feature type="transmembrane region" description="Helical" evidence="5">
    <location>
        <begin position="80"/>
        <end position="98"/>
    </location>
</feature>
<dbReference type="InterPro" id="IPR005828">
    <property type="entry name" value="MFS_sugar_transport-like"/>
</dbReference>
<accession>A0A8S1QSP6</accession>
<dbReference type="Proteomes" id="UP000692954">
    <property type="component" value="Unassembled WGS sequence"/>
</dbReference>
<comment type="subcellular location">
    <subcellularLocation>
        <location evidence="1">Membrane</location>
        <topology evidence="1">Multi-pass membrane protein</topology>
    </subcellularLocation>
</comment>
<evidence type="ECO:0000256" key="3">
    <source>
        <dbReference type="ARBA" id="ARBA00022989"/>
    </source>
</evidence>
<evidence type="ECO:0000256" key="5">
    <source>
        <dbReference type="SAM" id="Phobius"/>
    </source>
</evidence>
<dbReference type="PANTHER" id="PTHR48022:SF2">
    <property type="entry name" value="PLASTIDIC GLUCOSE TRANSPORTER 4"/>
    <property type="match status" value="1"/>
</dbReference>
<keyword evidence="8" id="KW-1185">Reference proteome</keyword>
<feature type="transmembrane region" description="Helical" evidence="5">
    <location>
        <begin position="255"/>
        <end position="277"/>
    </location>
</feature>
<dbReference type="PANTHER" id="PTHR48022">
    <property type="entry name" value="PLASTIDIC GLUCOSE TRANSPORTER 4"/>
    <property type="match status" value="1"/>
</dbReference>
<feature type="transmembrane region" description="Helical" evidence="5">
    <location>
        <begin position="322"/>
        <end position="342"/>
    </location>
</feature>
<evidence type="ECO:0000313" key="7">
    <source>
        <dbReference type="EMBL" id="CAD8118591.1"/>
    </source>
</evidence>
<organism evidence="7 8">
    <name type="scientific">Paramecium sonneborni</name>
    <dbReference type="NCBI Taxonomy" id="65129"/>
    <lineage>
        <taxon>Eukaryota</taxon>
        <taxon>Sar</taxon>
        <taxon>Alveolata</taxon>
        <taxon>Ciliophora</taxon>
        <taxon>Intramacronucleata</taxon>
        <taxon>Oligohymenophorea</taxon>
        <taxon>Peniculida</taxon>
        <taxon>Parameciidae</taxon>
        <taxon>Paramecium</taxon>
    </lineage>
</organism>
<feature type="transmembrane region" description="Helical" evidence="5">
    <location>
        <begin position="408"/>
        <end position="428"/>
    </location>
</feature>
<comment type="caution">
    <text evidence="7">The sequence shown here is derived from an EMBL/GenBank/DDBJ whole genome shotgun (WGS) entry which is preliminary data.</text>
</comment>
<evidence type="ECO:0000256" key="1">
    <source>
        <dbReference type="ARBA" id="ARBA00004141"/>
    </source>
</evidence>
<keyword evidence="2 5" id="KW-0812">Transmembrane</keyword>
<dbReference type="Pfam" id="PF00083">
    <property type="entry name" value="Sugar_tr"/>
    <property type="match status" value="1"/>
</dbReference>
<keyword evidence="4 5" id="KW-0472">Membrane</keyword>